<gene>
    <name evidence="2" type="ORF">Slati_3522500</name>
</gene>
<accession>A0AAW2UNE4</accession>
<reference evidence="2" key="1">
    <citation type="submission" date="2020-06" db="EMBL/GenBank/DDBJ databases">
        <authorList>
            <person name="Li T."/>
            <person name="Hu X."/>
            <person name="Zhang T."/>
            <person name="Song X."/>
            <person name="Zhang H."/>
            <person name="Dai N."/>
            <person name="Sheng W."/>
            <person name="Hou X."/>
            <person name="Wei L."/>
        </authorList>
    </citation>
    <scope>NUCLEOTIDE SEQUENCE</scope>
    <source>
        <strain evidence="2">KEN1</strain>
        <tissue evidence="2">Leaf</tissue>
    </source>
</reference>
<proteinExistence type="predicted"/>
<protein>
    <recommendedName>
        <fullName evidence="3">Reverse transcriptase domain-containing protein</fullName>
    </recommendedName>
</protein>
<evidence type="ECO:0000256" key="1">
    <source>
        <dbReference type="SAM" id="MobiDB-lite"/>
    </source>
</evidence>
<evidence type="ECO:0000313" key="2">
    <source>
        <dbReference type="EMBL" id="KAL0416906.1"/>
    </source>
</evidence>
<dbReference type="EMBL" id="JACGWN010000012">
    <property type="protein sequence ID" value="KAL0416906.1"/>
    <property type="molecule type" value="Genomic_DNA"/>
</dbReference>
<feature type="compositionally biased region" description="Basic and acidic residues" evidence="1">
    <location>
        <begin position="55"/>
        <end position="78"/>
    </location>
</feature>
<organism evidence="2">
    <name type="scientific">Sesamum latifolium</name>
    <dbReference type="NCBI Taxonomy" id="2727402"/>
    <lineage>
        <taxon>Eukaryota</taxon>
        <taxon>Viridiplantae</taxon>
        <taxon>Streptophyta</taxon>
        <taxon>Embryophyta</taxon>
        <taxon>Tracheophyta</taxon>
        <taxon>Spermatophyta</taxon>
        <taxon>Magnoliopsida</taxon>
        <taxon>eudicotyledons</taxon>
        <taxon>Gunneridae</taxon>
        <taxon>Pentapetalae</taxon>
        <taxon>asterids</taxon>
        <taxon>lamiids</taxon>
        <taxon>Lamiales</taxon>
        <taxon>Pedaliaceae</taxon>
        <taxon>Sesamum</taxon>
    </lineage>
</organism>
<comment type="caution">
    <text evidence="2">The sequence shown here is derived from an EMBL/GenBank/DDBJ whole genome shotgun (WGS) entry which is preliminary data.</text>
</comment>
<reference evidence="2" key="2">
    <citation type="journal article" date="2024" name="Plant">
        <title>Genomic evolution and insights into agronomic trait innovations of Sesamum species.</title>
        <authorList>
            <person name="Miao H."/>
            <person name="Wang L."/>
            <person name="Qu L."/>
            <person name="Liu H."/>
            <person name="Sun Y."/>
            <person name="Le M."/>
            <person name="Wang Q."/>
            <person name="Wei S."/>
            <person name="Zheng Y."/>
            <person name="Lin W."/>
            <person name="Duan Y."/>
            <person name="Cao H."/>
            <person name="Xiong S."/>
            <person name="Wang X."/>
            <person name="Wei L."/>
            <person name="Li C."/>
            <person name="Ma Q."/>
            <person name="Ju M."/>
            <person name="Zhao R."/>
            <person name="Li G."/>
            <person name="Mu C."/>
            <person name="Tian Q."/>
            <person name="Mei H."/>
            <person name="Zhang T."/>
            <person name="Gao T."/>
            <person name="Zhang H."/>
        </authorList>
    </citation>
    <scope>NUCLEOTIDE SEQUENCE</scope>
    <source>
        <strain evidence="2">KEN1</strain>
    </source>
</reference>
<dbReference type="AlphaFoldDB" id="A0AAW2UNE4"/>
<evidence type="ECO:0008006" key="3">
    <source>
        <dbReference type="Google" id="ProtNLM"/>
    </source>
</evidence>
<name>A0AAW2UNE4_9LAMI</name>
<sequence>MKENEERQKSSKYCQFHRDKGHTTEECFHLKEEIERLIQSGYLQELVPPEVKTQEFKRRAMRSEDQPATDKEPARRDNWPQGRIVHLIEGGEYRGHTRSSRKRHLREVAKPVLSAAQAQGNIQGDCPTIKFTQEDEKGVKFPHEAWSYRPSSPT</sequence>
<feature type="region of interest" description="Disordered" evidence="1">
    <location>
        <begin position="55"/>
        <end position="83"/>
    </location>
</feature>